<dbReference type="EMBL" id="JARAOO010000004">
    <property type="protein sequence ID" value="KAJ7971887.1"/>
    <property type="molecule type" value="Genomic_DNA"/>
</dbReference>
<proteinExistence type="inferred from homology"/>
<dbReference type="AlphaFoldDB" id="A0AAD7VDK3"/>
<keyword evidence="3" id="KW-0336">GPI-anchor</keyword>
<protein>
    <submittedName>
        <fullName evidence="12">Arabinogalactan peptide</fullName>
    </submittedName>
</protein>
<comment type="subcellular location">
    <subcellularLocation>
        <location evidence="10">Endomembrane system</location>
        <topology evidence="10">Lipid-anchor</topology>
    </subcellularLocation>
    <subcellularLocation>
        <location evidence="1">Membrane</location>
        <topology evidence="1">Lipid-anchor</topology>
        <topology evidence="1">GPI-anchor</topology>
    </subcellularLocation>
</comment>
<reference evidence="12" key="1">
    <citation type="journal article" date="2023" name="Science">
        <title>Elucidation of the pathway for biosynthesis of saponin adjuvants from the soapbark tree.</title>
        <authorList>
            <person name="Reed J."/>
            <person name="Orme A."/>
            <person name="El-Demerdash A."/>
            <person name="Owen C."/>
            <person name="Martin L.B.B."/>
            <person name="Misra R.C."/>
            <person name="Kikuchi S."/>
            <person name="Rejzek M."/>
            <person name="Martin A.C."/>
            <person name="Harkess A."/>
            <person name="Leebens-Mack J."/>
            <person name="Louveau T."/>
            <person name="Stephenson M.J."/>
            <person name="Osbourn A."/>
        </authorList>
    </citation>
    <scope>NUCLEOTIDE SEQUENCE</scope>
    <source>
        <strain evidence="12">S10</strain>
    </source>
</reference>
<evidence type="ECO:0000256" key="7">
    <source>
        <dbReference type="ARBA" id="ARBA00023180"/>
    </source>
</evidence>
<evidence type="ECO:0000256" key="3">
    <source>
        <dbReference type="ARBA" id="ARBA00022622"/>
    </source>
</evidence>
<dbReference type="InterPro" id="IPR039281">
    <property type="entry name" value="AGP3/12/13/14/21"/>
</dbReference>
<dbReference type="GO" id="GO:0012505">
    <property type="term" value="C:endomembrane system"/>
    <property type="evidence" value="ECO:0007669"/>
    <property type="project" value="UniProtKB-SubCell"/>
</dbReference>
<evidence type="ECO:0000313" key="12">
    <source>
        <dbReference type="EMBL" id="KAJ7971887.1"/>
    </source>
</evidence>
<evidence type="ECO:0000256" key="10">
    <source>
        <dbReference type="ARBA" id="ARBA00037868"/>
    </source>
</evidence>
<evidence type="ECO:0000256" key="5">
    <source>
        <dbReference type="ARBA" id="ARBA00022974"/>
    </source>
</evidence>
<organism evidence="12 13">
    <name type="scientific">Quillaja saponaria</name>
    <name type="common">Soap bark tree</name>
    <dbReference type="NCBI Taxonomy" id="32244"/>
    <lineage>
        <taxon>Eukaryota</taxon>
        <taxon>Viridiplantae</taxon>
        <taxon>Streptophyta</taxon>
        <taxon>Embryophyta</taxon>
        <taxon>Tracheophyta</taxon>
        <taxon>Spermatophyta</taxon>
        <taxon>Magnoliopsida</taxon>
        <taxon>eudicotyledons</taxon>
        <taxon>Gunneridae</taxon>
        <taxon>Pentapetalae</taxon>
        <taxon>rosids</taxon>
        <taxon>fabids</taxon>
        <taxon>Fabales</taxon>
        <taxon>Quillajaceae</taxon>
        <taxon>Quillaja</taxon>
    </lineage>
</organism>
<dbReference type="Proteomes" id="UP001163823">
    <property type="component" value="Chromosome 4"/>
</dbReference>
<feature type="transmembrane region" description="Helical" evidence="11">
    <location>
        <begin position="65"/>
        <end position="86"/>
    </location>
</feature>
<evidence type="ECO:0000313" key="13">
    <source>
        <dbReference type="Proteomes" id="UP001163823"/>
    </source>
</evidence>
<evidence type="ECO:0000256" key="8">
    <source>
        <dbReference type="ARBA" id="ARBA00023278"/>
    </source>
</evidence>
<keyword evidence="6 11" id="KW-0472">Membrane</keyword>
<comment type="caution">
    <text evidence="12">The sequence shown here is derived from an EMBL/GenBank/DDBJ whole genome shotgun (WGS) entry which is preliminary data.</text>
</comment>
<evidence type="ECO:0000256" key="2">
    <source>
        <dbReference type="ARBA" id="ARBA00005835"/>
    </source>
</evidence>
<sequence>MNVCLPIFYHFLALEKKKLSGKIQSKGKFTDMDALKMKFVFALAVALMAVQNVTAAEGPAPSPTSDATIFVPTMFAALVALAIGFVF</sequence>
<accession>A0AAD7VDK3</accession>
<evidence type="ECO:0000256" key="6">
    <source>
        <dbReference type="ARBA" id="ARBA00023136"/>
    </source>
</evidence>
<name>A0AAD7VDK3_QUISA</name>
<gene>
    <name evidence="12" type="ORF">O6P43_009854</name>
</gene>
<keyword evidence="5" id="KW-0654">Proteoglycan</keyword>
<keyword evidence="9" id="KW-0449">Lipoprotein</keyword>
<dbReference type="GO" id="GO:0098552">
    <property type="term" value="C:side of membrane"/>
    <property type="evidence" value="ECO:0007669"/>
    <property type="project" value="UniProtKB-KW"/>
</dbReference>
<keyword evidence="13" id="KW-1185">Reference proteome</keyword>
<dbReference type="PANTHER" id="PTHR34114:SF11">
    <property type="entry name" value="ARABINOGALACTAN PROTEIN 13-RELATED"/>
    <property type="match status" value="1"/>
</dbReference>
<evidence type="ECO:0000256" key="1">
    <source>
        <dbReference type="ARBA" id="ARBA00004589"/>
    </source>
</evidence>
<keyword evidence="4" id="KW-0732">Signal</keyword>
<evidence type="ECO:0000256" key="11">
    <source>
        <dbReference type="SAM" id="Phobius"/>
    </source>
</evidence>
<evidence type="ECO:0000256" key="9">
    <source>
        <dbReference type="ARBA" id="ARBA00023288"/>
    </source>
</evidence>
<keyword evidence="11" id="KW-0812">Transmembrane</keyword>
<keyword evidence="7" id="KW-0325">Glycoprotein</keyword>
<evidence type="ECO:0000256" key="4">
    <source>
        <dbReference type="ARBA" id="ARBA00022729"/>
    </source>
</evidence>
<keyword evidence="8" id="KW-0379">Hydroxylation</keyword>
<dbReference type="KEGG" id="qsa:O6P43_009854"/>
<comment type="similarity">
    <text evidence="2">Belongs to the AG-peptide AGP family.</text>
</comment>
<dbReference type="PANTHER" id="PTHR34114">
    <property type="entry name" value="ARABINOGALACTAN PEPTIDE 1"/>
    <property type="match status" value="1"/>
</dbReference>
<keyword evidence="11" id="KW-1133">Transmembrane helix</keyword>